<keyword evidence="4" id="KW-0539">Nucleus</keyword>
<comment type="subcellular location">
    <subcellularLocation>
        <location evidence="1">Nucleus</location>
    </subcellularLocation>
</comment>
<sequence length="127" mass="14268">MEFQGKRSTSEHIGEAVNYIQHLKKNVKELEERRDQLKQSVEQQESTSSTSELGGSSNSSVTIRQSVVGFEVEISVGCEDEDRFSLSSAIQVIFDEGLEVVSCTSTKFNDRLIHHLQCQDADYIPNI</sequence>
<dbReference type="GO" id="GO:0000977">
    <property type="term" value="F:RNA polymerase II transcription regulatory region sequence-specific DNA binding"/>
    <property type="evidence" value="ECO:0007669"/>
    <property type="project" value="TreeGrafter"/>
</dbReference>
<dbReference type="PANTHER" id="PTHR13935:SF155">
    <property type="entry name" value="TRANSCRIPTION FACTOR BHLH120-LIKE"/>
    <property type="match status" value="1"/>
</dbReference>
<evidence type="ECO:0000256" key="3">
    <source>
        <dbReference type="ARBA" id="ARBA00023163"/>
    </source>
</evidence>
<keyword evidence="2" id="KW-0805">Transcription regulation</keyword>
<dbReference type="Proteomes" id="UP000596660">
    <property type="component" value="Unplaced"/>
</dbReference>
<proteinExistence type="predicted"/>
<accession>A0A803M0N0</accession>
<evidence type="ECO:0000256" key="2">
    <source>
        <dbReference type="ARBA" id="ARBA00023015"/>
    </source>
</evidence>
<feature type="region of interest" description="Disordered" evidence="5">
    <location>
        <begin position="34"/>
        <end position="60"/>
    </location>
</feature>
<evidence type="ECO:0000256" key="1">
    <source>
        <dbReference type="ARBA" id="ARBA00004123"/>
    </source>
</evidence>
<dbReference type="GO" id="GO:0000981">
    <property type="term" value="F:DNA-binding transcription factor activity, RNA polymerase II-specific"/>
    <property type="evidence" value="ECO:0007669"/>
    <property type="project" value="TreeGrafter"/>
</dbReference>
<evidence type="ECO:0000313" key="6">
    <source>
        <dbReference type="EnsemblPlants" id="AUR62021281-RA:cds"/>
    </source>
</evidence>
<keyword evidence="7" id="KW-1185">Reference proteome</keyword>
<reference evidence="6" key="2">
    <citation type="submission" date="2021-03" db="UniProtKB">
        <authorList>
            <consortium name="EnsemblPlants"/>
        </authorList>
    </citation>
    <scope>IDENTIFICATION</scope>
</reference>
<name>A0A803M0N0_CHEQI</name>
<protein>
    <recommendedName>
        <fullName evidence="8">BHLH domain-containing protein</fullName>
    </recommendedName>
</protein>
<dbReference type="GO" id="GO:0046983">
    <property type="term" value="F:protein dimerization activity"/>
    <property type="evidence" value="ECO:0007669"/>
    <property type="project" value="InterPro"/>
</dbReference>
<feature type="compositionally biased region" description="Low complexity" evidence="5">
    <location>
        <begin position="39"/>
        <end position="60"/>
    </location>
</feature>
<evidence type="ECO:0008006" key="8">
    <source>
        <dbReference type="Google" id="ProtNLM"/>
    </source>
</evidence>
<dbReference type="PANTHER" id="PTHR13935">
    <property type="entry name" value="ACHAETE-SCUTE TRANSCRIPTION FACTOR-RELATED"/>
    <property type="match status" value="1"/>
</dbReference>
<dbReference type="EnsemblPlants" id="AUR62021281-RA">
    <property type="protein sequence ID" value="AUR62021281-RA:cds"/>
    <property type="gene ID" value="AUR62021281"/>
</dbReference>
<evidence type="ECO:0000256" key="5">
    <source>
        <dbReference type="SAM" id="MobiDB-lite"/>
    </source>
</evidence>
<dbReference type="Gene3D" id="4.10.280.10">
    <property type="entry name" value="Helix-loop-helix DNA-binding domain"/>
    <property type="match status" value="1"/>
</dbReference>
<dbReference type="AlphaFoldDB" id="A0A803M0N0"/>
<dbReference type="GO" id="GO:0090575">
    <property type="term" value="C:RNA polymerase II transcription regulator complex"/>
    <property type="evidence" value="ECO:0007669"/>
    <property type="project" value="TreeGrafter"/>
</dbReference>
<reference evidence="6" key="1">
    <citation type="journal article" date="2017" name="Nature">
        <title>The genome of Chenopodium quinoa.</title>
        <authorList>
            <person name="Jarvis D.E."/>
            <person name="Ho Y.S."/>
            <person name="Lightfoot D.J."/>
            <person name="Schmoeckel S.M."/>
            <person name="Li B."/>
            <person name="Borm T.J.A."/>
            <person name="Ohyanagi H."/>
            <person name="Mineta K."/>
            <person name="Michell C.T."/>
            <person name="Saber N."/>
            <person name="Kharbatia N.M."/>
            <person name="Rupper R.R."/>
            <person name="Sharp A.R."/>
            <person name="Dally N."/>
            <person name="Boughton B.A."/>
            <person name="Woo Y.H."/>
            <person name="Gao G."/>
            <person name="Schijlen E.G.W.M."/>
            <person name="Guo X."/>
            <person name="Momin A.A."/>
            <person name="Negrao S."/>
            <person name="Al-Babili S."/>
            <person name="Gehring C."/>
            <person name="Roessner U."/>
            <person name="Jung C."/>
            <person name="Murphy K."/>
            <person name="Arold S.T."/>
            <person name="Gojobori T."/>
            <person name="van der Linden C.G."/>
            <person name="van Loo E.N."/>
            <person name="Jellen E.N."/>
            <person name="Maughan P.J."/>
            <person name="Tester M."/>
        </authorList>
    </citation>
    <scope>NUCLEOTIDE SEQUENCE [LARGE SCALE GENOMIC DNA]</scope>
    <source>
        <strain evidence="6">cv. PI 614886</strain>
    </source>
</reference>
<dbReference type="InterPro" id="IPR015660">
    <property type="entry name" value="MASH1/Ascl1a-like"/>
</dbReference>
<dbReference type="SUPFAM" id="SSF47459">
    <property type="entry name" value="HLH, helix-loop-helix DNA-binding domain"/>
    <property type="match status" value="1"/>
</dbReference>
<dbReference type="Gramene" id="AUR62021281-RA">
    <property type="protein sequence ID" value="AUR62021281-RA:cds"/>
    <property type="gene ID" value="AUR62021281"/>
</dbReference>
<keyword evidence="3" id="KW-0804">Transcription</keyword>
<evidence type="ECO:0000256" key="4">
    <source>
        <dbReference type="ARBA" id="ARBA00023242"/>
    </source>
</evidence>
<dbReference type="InterPro" id="IPR036638">
    <property type="entry name" value="HLH_DNA-bd_sf"/>
</dbReference>
<organism evidence="6 7">
    <name type="scientific">Chenopodium quinoa</name>
    <name type="common">Quinoa</name>
    <dbReference type="NCBI Taxonomy" id="63459"/>
    <lineage>
        <taxon>Eukaryota</taxon>
        <taxon>Viridiplantae</taxon>
        <taxon>Streptophyta</taxon>
        <taxon>Embryophyta</taxon>
        <taxon>Tracheophyta</taxon>
        <taxon>Spermatophyta</taxon>
        <taxon>Magnoliopsida</taxon>
        <taxon>eudicotyledons</taxon>
        <taxon>Gunneridae</taxon>
        <taxon>Pentapetalae</taxon>
        <taxon>Caryophyllales</taxon>
        <taxon>Chenopodiaceae</taxon>
        <taxon>Chenopodioideae</taxon>
        <taxon>Atripliceae</taxon>
        <taxon>Chenopodium</taxon>
    </lineage>
</organism>
<evidence type="ECO:0000313" key="7">
    <source>
        <dbReference type="Proteomes" id="UP000596660"/>
    </source>
</evidence>